<dbReference type="Proteomes" id="UP000076923">
    <property type="component" value="Unassembled WGS sequence"/>
</dbReference>
<evidence type="ECO:0000259" key="1">
    <source>
        <dbReference type="PROSITE" id="PS50846"/>
    </source>
</evidence>
<dbReference type="AlphaFoldDB" id="A0A176TBC9"/>
<proteinExistence type="predicted"/>
<feature type="domain" description="HMA" evidence="1">
    <location>
        <begin position="1"/>
        <end position="67"/>
    </location>
</feature>
<dbReference type="InterPro" id="IPR006121">
    <property type="entry name" value="HMA_dom"/>
</dbReference>
<dbReference type="RefSeq" id="WP_068449781.1">
    <property type="nucleotide sequence ID" value="NZ_CANKUV010000006.1"/>
</dbReference>
<accession>A0A176TBC9</accession>
<dbReference type="OrthoDB" id="677920at2"/>
<dbReference type="PROSITE" id="PS50846">
    <property type="entry name" value="HMA_2"/>
    <property type="match status" value="1"/>
</dbReference>
<evidence type="ECO:0000313" key="2">
    <source>
        <dbReference type="EMBL" id="OAD45150.1"/>
    </source>
</evidence>
<reference evidence="2 3" key="1">
    <citation type="submission" date="2016-02" db="EMBL/GenBank/DDBJ databases">
        <title>Draft genome sequence of Polaribacter atrinae KACC17473.</title>
        <authorList>
            <person name="Shin S.-K."/>
            <person name="Yi H."/>
        </authorList>
    </citation>
    <scope>NUCLEOTIDE SEQUENCE [LARGE SCALE GENOMIC DNA]</scope>
    <source>
        <strain evidence="2 3">KACC 17473</strain>
    </source>
</reference>
<dbReference type="SUPFAM" id="SSF55008">
    <property type="entry name" value="HMA, heavy metal-associated domain"/>
    <property type="match status" value="1"/>
</dbReference>
<sequence length="70" mass="7917">MTIVKYKTNIHCGSCIKSVTPVLNNLDNIDLWKVDLEHDDKILEVTIDDEDKNSVVEAVKSAGFEIEEIQ</sequence>
<dbReference type="STRING" id="1333662.LPB303_09465"/>
<gene>
    <name evidence="2" type="ORF">LPB303_09465</name>
</gene>
<comment type="caution">
    <text evidence="2">The sequence shown here is derived from an EMBL/GenBank/DDBJ whole genome shotgun (WGS) entry which is preliminary data.</text>
</comment>
<dbReference type="Gene3D" id="3.30.70.100">
    <property type="match status" value="1"/>
</dbReference>
<dbReference type="EMBL" id="LVWE01000032">
    <property type="protein sequence ID" value="OAD45150.1"/>
    <property type="molecule type" value="Genomic_DNA"/>
</dbReference>
<name>A0A176TBC9_9FLAO</name>
<organism evidence="2 3">
    <name type="scientific">Polaribacter atrinae</name>
    <dbReference type="NCBI Taxonomy" id="1333662"/>
    <lineage>
        <taxon>Bacteria</taxon>
        <taxon>Pseudomonadati</taxon>
        <taxon>Bacteroidota</taxon>
        <taxon>Flavobacteriia</taxon>
        <taxon>Flavobacteriales</taxon>
        <taxon>Flavobacteriaceae</taxon>
    </lineage>
</organism>
<protein>
    <submittedName>
        <fullName evidence="2">Heavy metal-associated protein</fullName>
    </submittedName>
</protein>
<evidence type="ECO:0000313" key="3">
    <source>
        <dbReference type="Proteomes" id="UP000076923"/>
    </source>
</evidence>
<dbReference type="GO" id="GO:0046872">
    <property type="term" value="F:metal ion binding"/>
    <property type="evidence" value="ECO:0007669"/>
    <property type="project" value="InterPro"/>
</dbReference>
<dbReference type="InterPro" id="IPR036163">
    <property type="entry name" value="HMA_dom_sf"/>
</dbReference>
<keyword evidence="3" id="KW-1185">Reference proteome</keyword>
<dbReference type="Pfam" id="PF00403">
    <property type="entry name" value="HMA"/>
    <property type="match status" value="1"/>
</dbReference>